<evidence type="ECO:0000256" key="1">
    <source>
        <dbReference type="ARBA" id="ARBA00006484"/>
    </source>
</evidence>
<dbReference type="FunFam" id="3.40.50.720:FF:000084">
    <property type="entry name" value="Short-chain dehydrogenase reductase"/>
    <property type="match status" value="1"/>
</dbReference>
<dbReference type="Pfam" id="PF03308">
    <property type="entry name" value="MeaB"/>
    <property type="match status" value="1"/>
</dbReference>
<sequence length="338" mass="35644">MKSGIQEVADILAVTKADLPGADRVANHFSEIAQRPGDTEPRPVIRTAALNGDGVAELAAAIRSWPRPGQTRTGRAEPAGRSKQQTKAERLFDLTGRVAVVTGASGGLGRHFARVLHAAGATVIVGARRRDRLTELADELGERVIPVPCDITVESECDRLIDAAVSAGGLDVLVNNAGIGDVGRAEDESVEQFRGVVDLNLVSLFAMSQRAARIMMDRGSGSIVNIASALGLVASTPIKQAGYCASKGAVINLTRELAAQWGRSGVRVNALAPGWFRSEMTDGMFDDPKGQVFIERNTPLGRAGRADELDGALLFLATDASTYVLGQTIAVDGGWTIH</sequence>
<dbReference type="PANTHER" id="PTHR42760">
    <property type="entry name" value="SHORT-CHAIN DEHYDROGENASES/REDUCTASES FAMILY MEMBER"/>
    <property type="match status" value="1"/>
</dbReference>
<organism evidence="4 5">
    <name type="scientific">Amycolatopsis echigonensis</name>
    <dbReference type="NCBI Taxonomy" id="2576905"/>
    <lineage>
        <taxon>Bacteria</taxon>
        <taxon>Bacillati</taxon>
        <taxon>Actinomycetota</taxon>
        <taxon>Actinomycetes</taxon>
        <taxon>Pseudonocardiales</taxon>
        <taxon>Pseudonocardiaceae</taxon>
        <taxon>Amycolatopsis</taxon>
    </lineage>
</organism>
<gene>
    <name evidence="4" type="ORF">H5411_09225</name>
</gene>
<dbReference type="PRINTS" id="PR00081">
    <property type="entry name" value="GDHRDH"/>
</dbReference>
<evidence type="ECO:0000256" key="2">
    <source>
        <dbReference type="ARBA" id="ARBA00023002"/>
    </source>
</evidence>
<name>A0A8E1VVW9_9PSEU</name>
<dbReference type="Gene3D" id="3.40.50.300">
    <property type="entry name" value="P-loop containing nucleotide triphosphate hydrolases"/>
    <property type="match status" value="1"/>
</dbReference>
<dbReference type="PROSITE" id="PS00061">
    <property type="entry name" value="ADH_SHORT"/>
    <property type="match status" value="1"/>
</dbReference>
<keyword evidence="2" id="KW-0560">Oxidoreductase</keyword>
<comment type="similarity">
    <text evidence="1">Belongs to the short-chain dehydrogenases/reductases (SDR) family.</text>
</comment>
<dbReference type="AlphaFoldDB" id="A0A8E1VVW9"/>
<dbReference type="PRINTS" id="PR00080">
    <property type="entry name" value="SDRFAMILY"/>
</dbReference>
<protein>
    <submittedName>
        <fullName evidence="4">SDR family oxidoreductase</fullName>
    </submittedName>
</protein>
<evidence type="ECO:0000313" key="5">
    <source>
        <dbReference type="Proteomes" id="UP000550260"/>
    </source>
</evidence>
<dbReference type="Proteomes" id="UP000550260">
    <property type="component" value="Unassembled WGS sequence"/>
</dbReference>
<comment type="caution">
    <text evidence="4">The sequence shown here is derived from an EMBL/GenBank/DDBJ whole genome shotgun (WGS) entry which is preliminary data.</text>
</comment>
<accession>A0A8E1VVW9</accession>
<evidence type="ECO:0000313" key="4">
    <source>
        <dbReference type="EMBL" id="MBB2499313.1"/>
    </source>
</evidence>
<dbReference type="GO" id="GO:0016616">
    <property type="term" value="F:oxidoreductase activity, acting on the CH-OH group of donors, NAD or NADP as acceptor"/>
    <property type="evidence" value="ECO:0007669"/>
    <property type="project" value="TreeGrafter"/>
</dbReference>
<dbReference type="PANTHER" id="PTHR42760:SF133">
    <property type="entry name" value="3-OXOACYL-[ACYL-CARRIER-PROTEIN] REDUCTASE"/>
    <property type="match status" value="1"/>
</dbReference>
<feature type="region of interest" description="Disordered" evidence="3">
    <location>
        <begin position="64"/>
        <end position="86"/>
    </location>
</feature>
<dbReference type="Gene3D" id="3.40.50.720">
    <property type="entry name" value="NAD(P)-binding Rossmann-like Domain"/>
    <property type="match status" value="1"/>
</dbReference>
<dbReference type="SUPFAM" id="SSF51735">
    <property type="entry name" value="NAD(P)-binding Rossmann-fold domains"/>
    <property type="match status" value="1"/>
</dbReference>
<dbReference type="SUPFAM" id="SSF52540">
    <property type="entry name" value="P-loop containing nucleoside triphosphate hydrolases"/>
    <property type="match status" value="1"/>
</dbReference>
<dbReference type="InterPro" id="IPR027417">
    <property type="entry name" value="P-loop_NTPase"/>
</dbReference>
<evidence type="ECO:0000256" key="3">
    <source>
        <dbReference type="SAM" id="MobiDB-lite"/>
    </source>
</evidence>
<reference evidence="4 5" key="1">
    <citation type="submission" date="2020-08" db="EMBL/GenBank/DDBJ databases">
        <title>Amycolatopsis echigonensis JCM 21831.</title>
        <authorList>
            <person name="Tedsree N."/>
            <person name="Kuncharoen N."/>
            <person name="Likhitwitayawuid K."/>
            <person name="Tanasupawat S."/>
        </authorList>
    </citation>
    <scope>NUCLEOTIDE SEQUENCE [LARGE SCALE GENOMIC DNA]</scope>
    <source>
        <strain evidence="4 5">JCM 21831</strain>
    </source>
</reference>
<dbReference type="EMBL" id="JACJHR010000009">
    <property type="protein sequence ID" value="MBB2499313.1"/>
    <property type="molecule type" value="Genomic_DNA"/>
</dbReference>
<proteinExistence type="inferred from homology"/>
<dbReference type="InterPro" id="IPR036291">
    <property type="entry name" value="NAD(P)-bd_dom_sf"/>
</dbReference>
<dbReference type="Pfam" id="PF13561">
    <property type="entry name" value="adh_short_C2"/>
    <property type="match status" value="1"/>
</dbReference>
<dbReference type="InterPro" id="IPR020904">
    <property type="entry name" value="Sc_DH/Rdtase_CS"/>
</dbReference>
<dbReference type="InterPro" id="IPR002347">
    <property type="entry name" value="SDR_fam"/>
</dbReference>
<feature type="compositionally biased region" description="Basic and acidic residues" evidence="3">
    <location>
        <begin position="74"/>
        <end position="86"/>
    </location>
</feature>